<reference evidence="1 2" key="1">
    <citation type="journal article" date="2017" name="Curr. Biol.">
        <title>Genome architecture and evolution of a unichromosomal asexual nematode.</title>
        <authorList>
            <person name="Fradin H."/>
            <person name="Zegar C."/>
            <person name="Gutwein M."/>
            <person name="Lucas J."/>
            <person name="Kovtun M."/>
            <person name="Corcoran D."/>
            <person name="Baugh L.R."/>
            <person name="Kiontke K."/>
            <person name="Gunsalus K."/>
            <person name="Fitch D.H."/>
            <person name="Piano F."/>
        </authorList>
    </citation>
    <scope>NUCLEOTIDE SEQUENCE [LARGE SCALE GENOMIC DNA]</scope>
    <source>
        <strain evidence="1">PF1309</strain>
    </source>
</reference>
<organism evidence="1 2">
    <name type="scientific">Diploscapter pachys</name>
    <dbReference type="NCBI Taxonomy" id="2018661"/>
    <lineage>
        <taxon>Eukaryota</taxon>
        <taxon>Metazoa</taxon>
        <taxon>Ecdysozoa</taxon>
        <taxon>Nematoda</taxon>
        <taxon>Chromadorea</taxon>
        <taxon>Rhabditida</taxon>
        <taxon>Rhabditina</taxon>
        <taxon>Rhabditomorpha</taxon>
        <taxon>Rhabditoidea</taxon>
        <taxon>Rhabditidae</taxon>
        <taxon>Diploscapter</taxon>
    </lineage>
</organism>
<sequence length="126" mass="13704">MCSSDKCIDPTVVPPVYPVRQLKCYTGLSNGTSSIGAEMPCNERCGRIKFKMNGTPMTYYMCAPYTICAGFGMAATEGLTYNPPQDEEIEAYCCSATDNCNVDDPNIQINTSYVPTVVYPTICYGG</sequence>
<comment type="caution">
    <text evidence="1">The sequence shown here is derived from an EMBL/GenBank/DDBJ whole genome shotgun (WGS) entry which is preliminary data.</text>
</comment>
<proteinExistence type="predicted"/>
<evidence type="ECO:0008006" key="3">
    <source>
        <dbReference type="Google" id="ProtNLM"/>
    </source>
</evidence>
<dbReference type="EMBL" id="LIAE01009027">
    <property type="protein sequence ID" value="PAV71446.1"/>
    <property type="molecule type" value="Genomic_DNA"/>
</dbReference>
<evidence type="ECO:0000313" key="1">
    <source>
        <dbReference type="EMBL" id="PAV71446.1"/>
    </source>
</evidence>
<protein>
    <recommendedName>
        <fullName evidence="3">UPAR/Ly6 domain-containing protein</fullName>
    </recommendedName>
</protein>
<dbReference type="Proteomes" id="UP000218231">
    <property type="component" value="Unassembled WGS sequence"/>
</dbReference>
<gene>
    <name evidence="1" type="ORF">WR25_13932</name>
</gene>
<accession>A0A2A2KBR4</accession>
<dbReference type="AlphaFoldDB" id="A0A2A2KBR4"/>
<dbReference type="Pfam" id="PF01684">
    <property type="entry name" value="ET"/>
    <property type="match status" value="1"/>
</dbReference>
<dbReference type="InterPro" id="IPR002603">
    <property type="entry name" value="ET_repeat"/>
</dbReference>
<evidence type="ECO:0000313" key="2">
    <source>
        <dbReference type="Proteomes" id="UP000218231"/>
    </source>
</evidence>
<keyword evidence="2" id="KW-1185">Reference proteome</keyword>
<name>A0A2A2KBR4_9BILA</name>